<dbReference type="Proteomes" id="UP001290455">
    <property type="component" value="Unassembled WGS sequence"/>
</dbReference>
<name>A0ABU5IW41_9BACI</name>
<comment type="caution">
    <text evidence="2">The sequence shown here is derived from an EMBL/GenBank/DDBJ whole genome shotgun (WGS) entry which is preliminary data.</text>
</comment>
<dbReference type="EMBL" id="JAXOFX010000003">
    <property type="protein sequence ID" value="MDZ5471377.1"/>
    <property type="molecule type" value="Genomic_DNA"/>
</dbReference>
<protein>
    <submittedName>
        <fullName evidence="2">Uncharacterized protein</fullName>
    </submittedName>
</protein>
<evidence type="ECO:0000313" key="3">
    <source>
        <dbReference type="Proteomes" id="UP001290455"/>
    </source>
</evidence>
<keyword evidence="3" id="KW-1185">Reference proteome</keyword>
<reference evidence="2 3" key="1">
    <citation type="submission" date="2023-11" db="EMBL/GenBank/DDBJ databases">
        <title>Bacillus jintuensis, isolated from a mudflat on the Beibu Gulf coast.</title>
        <authorList>
            <person name="Li M."/>
        </authorList>
    </citation>
    <scope>NUCLEOTIDE SEQUENCE [LARGE SCALE GENOMIC DNA]</scope>
    <source>
        <strain evidence="2 3">31A1R</strain>
    </source>
</reference>
<evidence type="ECO:0000313" key="2">
    <source>
        <dbReference type="EMBL" id="MDZ5471377.1"/>
    </source>
</evidence>
<sequence length="112" mass="13424">MPRKPATANMDEPEIETFEQETTKKPASTVHNEDEIEKLNRLLGVVMEYLSDDEVEEIDIEYLLKNTEGLREWWDQYRERNRKQIEEEIKKSLGELSLEELESIREKIKEKQ</sequence>
<evidence type="ECO:0000256" key="1">
    <source>
        <dbReference type="SAM" id="MobiDB-lite"/>
    </source>
</evidence>
<feature type="region of interest" description="Disordered" evidence="1">
    <location>
        <begin position="1"/>
        <end position="30"/>
    </location>
</feature>
<accession>A0ABU5IW41</accession>
<proteinExistence type="predicted"/>
<organism evidence="2 3">
    <name type="scientific">Robertmurraya mangrovi</name>
    <dbReference type="NCBI Taxonomy" id="3098077"/>
    <lineage>
        <taxon>Bacteria</taxon>
        <taxon>Bacillati</taxon>
        <taxon>Bacillota</taxon>
        <taxon>Bacilli</taxon>
        <taxon>Bacillales</taxon>
        <taxon>Bacillaceae</taxon>
        <taxon>Robertmurraya</taxon>
    </lineage>
</organism>
<dbReference type="RefSeq" id="WP_322445673.1">
    <property type="nucleotide sequence ID" value="NZ_JAXOFX010000003.1"/>
</dbReference>
<gene>
    <name evidence="2" type="ORF">SM124_06415</name>
</gene>